<dbReference type="EMBL" id="CAJPWZ010001503">
    <property type="protein sequence ID" value="CAG2217110.1"/>
    <property type="molecule type" value="Genomic_DNA"/>
</dbReference>
<proteinExistence type="predicted"/>
<evidence type="ECO:0000313" key="2">
    <source>
        <dbReference type="Proteomes" id="UP000683360"/>
    </source>
</evidence>
<comment type="caution">
    <text evidence="1">The sequence shown here is derived from an EMBL/GenBank/DDBJ whole genome shotgun (WGS) entry which is preliminary data.</text>
</comment>
<evidence type="ECO:0000313" key="1">
    <source>
        <dbReference type="EMBL" id="CAG2217110.1"/>
    </source>
</evidence>
<protein>
    <submittedName>
        <fullName evidence="1">Uncharacterized protein</fullName>
    </submittedName>
</protein>
<dbReference type="Proteomes" id="UP000683360">
    <property type="component" value="Unassembled WGS sequence"/>
</dbReference>
<gene>
    <name evidence="1" type="ORF">MEDL_30814</name>
</gene>
<sequence length="199" mass="23190">MRAPPRIVVYRLVVKQQPVGAIGPAPPYGTWWRSRSLKECTLGKWRTTRSTQTEREILSLYHLIDQDLTPEYHIIPTQSSDDAFVYLKDIMLFKGTHIAVFVPVLNIGNSVEIEDENEDVCGIVEHRNSSKKMFSQYMERMYQRGIQNLPIKEADEFKRVLQNGSVFAYPSEKTGHIVLECMKSYLRNRYQSRNFRTTL</sequence>
<reference evidence="1" key="1">
    <citation type="submission" date="2021-03" db="EMBL/GenBank/DDBJ databases">
        <authorList>
            <person name="Bekaert M."/>
        </authorList>
    </citation>
    <scope>NUCLEOTIDE SEQUENCE</scope>
</reference>
<dbReference type="AlphaFoldDB" id="A0A8S3SJK9"/>
<keyword evidence="2" id="KW-1185">Reference proteome</keyword>
<name>A0A8S3SJK9_MYTED</name>
<organism evidence="1 2">
    <name type="scientific">Mytilus edulis</name>
    <name type="common">Blue mussel</name>
    <dbReference type="NCBI Taxonomy" id="6550"/>
    <lineage>
        <taxon>Eukaryota</taxon>
        <taxon>Metazoa</taxon>
        <taxon>Spiralia</taxon>
        <taxon>Lophotrochozoa</taxon>
        <taxon>Mollusca</taxon>
        <taxon>Bivalvia</taxon>
        <taxon>Autobranchia</taxon>
        <taxon>Pteriomorphia</taxon>
        <taxon>Mytilida</taxon>
        <taxon>Mytiloidea</taxon>
        <taxon>Mytilidae</taxon>
        <taxon>Mytilinae</taxon>
        <taxon>Mytilus</taxon>
    </lineage>
</organism>
<accession>A0A8S3SJK9</accession>